<evidence type="ECO:0000313" key="3">
    <source>
        <dbReference type="Proteomes" id="UP000177122"/>
    </source>
</evidence>
<name>A0A1G2CY18_9BACT</name>
<keyword evidence="1" id="KW-0812">Transmembrane</keyword>
<gene>
    <name evidence="2" type="ORF">A2845_00515</name>
</gene>
<comment type="caution">
    <text evidence="2">The sequence shown here is derived from an EMBL/GenBank/DDBJ whole genome shotgun (WGS) entry which is preliminary data.</text>
</comment>
<accession>A0A1G2CY18</accession>
<evidence type="ECO:0000256" key="1">
    <source>
        <dbReference type="SAM" id="Phobius"/>
    </source>
</evidence>
<organism evidence="2 3">
    <name type="scientific">Candidatus Lloydbacteria bacterium RIFCSPHIGHO2_01_FULL_49_22</name>
    <dbReference type="NCBI Taxonomy" id="1798658"/>
    <lineage>
        <taxon>Bacteria</taxon>
        <taxon>Candidatus Lloydiibacteriota</taxon>
    </lineage>
</organism>
<proteinExistence type="predicted"/>
<feature type="transmembrane region" description="Helical" evidence="1">
    <location>
        <begin position="15"/>
        <end position="34"/>
    </location>
</feature>
<reference evidence="2 3" key="1">
    <citation type="journal article" date="2016" name="Nat. Commun.">
        <title>Thousands of microbial genomes shed light on interconnected biogeochemical processes in an aquifer system.</title>
        <authorList>
            <person name="Anantharaman K."/>
            <person name="Brown C.T."/>
            <person name="Hug L.A."/>
            <person name="Sharon I."/>
            <person name="Castelle C.J."/>
            <person name="Probst A.J."/>
            <person name="Thomas B.C."/>
            <person name="Singh A."/>
            <person name="Wilkins M.J."/>
            <person name="Karaoz U."/>
            <person name="Brodie E.L."/>
            <person name="Williams K.H."/>
            <person name="Hubbard S.S."/>
            <person name="Banfield J.F."/>
        </authorList>
    </citation>
    <scope>NUCLEOTIDE SEQUENCE [LARGE SCALE GENOMIC DNA]</scope>
</reference>
<dbReference type="EMBL" id="MHLI01000004">
    <property type="protein sequence ID" value="OGZ06275.1"/>
    <property type="molecule type" value="Genomic_DNA"/>
</dbReference>
<dbReference type="AlphaFoldDB" id="A0A1G2CY18"/>
<evidence type="ECO:0000313" key="2">
    <source>
        <dbReference type="EMBL" id="OGZ06275.1"/>
    </source>
</evidence>
<keyword evidence="1" id="KW-0472">Membrane</keyword>
<protein>
    <recommendedName>
        <fullName evidence="4">DUF2135 domain-containing protein</fullName>
    </recommendedName>
</protein>
<sequence>MNDFKLRISRASKTILGDVVFNMLMVFALLFIVLPHSPKKEESKNEAVKSAGDMMVEIHWPDKVDIDIDLWTKSPDDDRPVGYSNRAGKTFNLLRDDLGGSNDSTDRNFEMAYTRGLPAGEYIINIHYFVNREPGSPGDVPVDVVISTKAGDSGGMKQIITRRATLRVLGEEITVVRFVIRENGEFDEQSVNDFFQELRAWVLPPQ</sequence>
<keyword evidence="1" id="KW-1133">Transmembrane helix</keyword>
<evidence type="ECO:0008006" key="4">
    <source>
        <dbReference type="Google" id="ProtNLM"/>
    </source>
</evidence>
<dbReference type="Proteomes" id="UP000177122">
    <property type="component" value="Unassembled WGS sequence"/>
</dbReference>